<accession>A0A8J8SFZ1</accession>
<sequence>MAYNKQAKEALDKFKYEIASEIGVNLKQGYNGELTSAQAGSVGGEMVKRMIERQEQTMSGGSY</sequence>
<dbReference type="PANTHER" id="PTHR36107:SF1">
    <property type="entry name" value="SMALL, ACID-SOLUBLE SPORE PROTEIN A"/>
    <property type="match status" value="1"/>
</dbReference>
<evidence type="ECO:0000313" key="6">
    <source>
        <dbReference type="Proteomes" id="UP000683246"/>
    </source>
</evidence>
<comment type="similarity">
    <text evidence="2">Belongs to the alpha/beta-type SASP family.</text>
</comment>
<reference evidence="5" key="1">
    <citation type="submission" date="2020-07" db="EMBL/GenBank/DDBJ databases">
        <title>Vallitalea pronyensis genome.</title>
        <authorList>
            <person name="Postec A."/>
        </authorList>
    </citation>
    <scope>NUCLEOTIDE SEQUENCE</scope>
    <source>
        <strain evidence="5">FatNI3</strain>
    </source>
</reference>
<gene>
    <name evidence="5" type="ORF">HZI73_05330</name>
</gene>
<dbReference type="InterPro" id="IPR018126">
    <property type="entry name" value="SASP_alpha/beta-type_CS"/>
</dbReference>
<dbReference type="InterPro" id="IPR038300">
    <property type="entry name" value="SASP_sf_alpha/beta"/>
</dbReference>
<dbReference type="Pfam" id="PF00269">
    <property type="entry name" value="SASP"/>
    <property type="match status" value="1"/>
</dbReference>
<comment type="function">
    <text evidence="1">SASP are bound to spore DNA. They are double-stranded DNA-binding proteins that cause DNA to change to an a-like conformation. They protect the DNA backbone from chemical and enzymatic cleavage and are thus involved in dormant spore's high resistance to UV light.</text>
</comment>
<evidence type="ECO:0000256" key="3">
    <source>
        <dbReference type="ARBA" id="ARBA00022969"/>
    </source>
</evidence>
<organism evidence="5 6">
    <name type="scientific">Vallitalea pronyensis</name>
    <dbReference type="NCBI Taxonomy" id="1348613"/>
    <lineage>
        <taxon>Bacteria</taxon>
        <taxon>Bacillati</taxon>
        <taxon>Bacillota</taxon>
        <taxon>Clostridia</taxon>
        <taxon>Lachnospirales</taxon>
        <taxon>Vallitaleaceae</taxon>
        <taxon>Vallitalea</taxon>
    </lineage>
</organism>
<dbReference type="GO" id="GO:0030435">
    <property type="term" value="P:sporulation resulting in formation of a cellular spore"/>
    <property type="evidence" value="ECO:0007669"/>
    <property type="project" value="UniProtKB-KW"/>
</dbReference>
<proteinExistence type="inferred from homology"/>
<dbReference type="RefSeq" id="WP_212697219.1">
    <property type="nucleotide sequence ID" value="NZ_CP058649.1"/>
</dbReference>
<dbReference type="Proteomes" id="UP000683246">
    <property type="component" value="Chromosome"/>
</dbReference>
<dbReference type="PANTHER" id="PTHR36107">
    <property type="entry name" value="SMALL, ACID-SOLUBLE SPORE PROTEIN A"/>
    <property type="match status" value="1"/>
</dbReference>
<dbReference type="Gene3D" id="6.10.10.80">
    <property type="entry name" value="Small, acid-soluble spore protein, alpha/beta type-like"/>
    <property type="match status" value="1"/>
</dbReference>
<evidence type="ECO:0000256" key="4">
    <source>
        <dbReference type="ARBA" id="ARBA00023125"/>
    </source>
</evidence>
<dbReference type="AlphaFoldDB" id="A0A8J8SFZ1"/>
<keyword evidence="4" id="KW-0238">DNA-binding</keyword>
<evidence type="ECO:0000256" key="2">
    <source>
        <dbReference type="ARBA" id="ARBA00005442"/>
    </source>
</evidence>
<dbReference type="EMBL" id="CP058649">
    <property type="protein sequence ID" value="QUI21748.1"/>
    <property type="molecule type" value="Genomic_DNA"/>
</dbReference>
<evidence type="ECO:0000256" key="1">
    <source>
        <dbReference type="ARBA" id="ARBA00003863"/>
    </source>
</evidence>
<keyword evidence="6" id="KW-1185">Reference proteome</keyword>
<dbReference type="GO" id="GO:0006265">
    <property type="term" value="P:DNA topological change"/>
    <property type="evidence" value="ECO:0007669"/>
    <property type="project" value="InterPro"/>
</dbReference>
<name>A0A8J8SFZ1_9FIRM</name>
<protein>
    <submittedName>
        <fullName evidence="5">Alpha/beta-type small acid-soluble spore protein</fullName>
    </submittedName>
</protein>
<dbReference type="PROSITE" id="PS00304">
    <property type="entry name" value="SASP_1"/>
    <property type="match status" value="1"/>
</dbReference>
<dbReference type="InterPro" id="IPR001448">
    <property type="entry name" value="SASP_alpha/beta-type"/>
</dbReference>
<dbReference type="InterPro" id="IPR050847">
    <property type="entry name" value="SASP_DNA-binding"/>
</dbReference>
<dbReference type="GO" id="GO:0003690">
    <property type="term" value="F:double-stranded DNA binding"/>
    <property type="evidence" value="ECO:0007669"/>
    <property type="project" value="InterPro"/>
</dbReference>
<dbReference type="KEGG" id="vpy:HZI73_05330"/>
<keyword evidence="3" id="KW-0749">Sporulation</keyword>
<evidence type="ECO:0000313" key="5">
    <source>
        <dbReference type="EMBL" id="QUI21748.1"/>
    </source>
</evidence>